<feature type="transmembrane region" description="Helical" evidence="1">
    <location>
        <begin position="70"/>
        <end position="87"/>
    </location>
</feature>
<dbReference type="PANTHER" id="PTHR42852:SF13">
    <property type="entry name" value="PROTEIN DIPZ"/>
    <property type="match status" value="1"/>
</dbReference>
<name>A0A2S9GWE5_9BURK</name>
<dbReference type="InterPro" id="IPR013766">
    <property type="entry name" value="Thioredoxin_domain"/>
</dbReference>
<dbReference type="Gene3D" id="2.60.120.260">
    <property type="entry name" value="Galactose-binding domain-like"/>
    <property type="match status" value="1"/>
</dbReference>
<feature type="transmembrane region" description="Helical" evidence="1">
    <location>
        <begin position="123"/>
        <end position="150"/>
    </location>
</feature>
<sequence>MILVLLVFLGGVLTILSPCILPVLPFVFSRAEQPFLKSGLPMLVGMAISFTAIATLAAVGGAWAVHINQYGRIFSLILLTLFALTLLSKRLADWVSQPFVAAGNRLLQPSTPSASSGGLVRSLVLGVATGLLWAPCAGPILGLVLTGAAISGPNTQTTLLLFAYAAGAATSLALAILVGGRVFFALKKSLGAGEWIRRGLGIAVLGAVTAILFGWDNSILTSLSTASTNSLEQSLVNSIHQNTPAPEADTSMAMGGAMTGAMAANNSMMMSNQAKSPKLPIEGNLPQLNGATSWLNSAPLTPEALHGKVVLVDFWTYSCINCLRSLPYVKSWYDKYKDHGLVVIGVHAPEFAFEKDADNVQHAVRDLGVQYPVALDNNYAIWQGFDNQYWPAHYFVDAQGQIRGHHFGEGNYTESEQTIRQLLTEAGYTDLPPLTASTPATDSQATGVQAASDEQHIQSPETYIGYSRAKNFISPDGIKQDSPQSYTLPSELKLNQWGLSGNWTVGQEQAVLNQASGKIAFRFLARDLHLVVGPGKNGKQVRFRVLLDRAAPAMNHGTDIDADGNGTIHEQRLYQLIRQSKLVGEHTFSIEFLDKDAQAFSFTFG</sequence>
<evidence type="ECO:0000256" key="1">
    <source>
        <dbReference type="SAM" id="Phobius"/>
    </source>
</evidence>
<dbReference type="RefSeq" id="WP_105533005.1">
    <property type="nucleotide sequence ID" value="NZ_PUGF01000016.1"/>
</dbReference>
<dbReference type="Proteomes" id="UP000237839">
    <property type="component" value="Unassembled WGS sequence"/>
</dbReference>
<reference evidence="3 4" key="1">
    <citation type="submission" date="2018-02" db="EMBL/GenBank/DDBJ databases">
        <title>Solimicrobium silvestre gen. nov., sp. nov., isolated from alpine forest soil.</title>
        <authorList>
            <person name="Margesin R."/>
            <person name="Albuquerque L."/>
            <person name="Zhang D.-C."/>
            <person name="Froufe H.J.C."/>
            <person name="Severino R."/>
            <person name="Roxo I."/>
            <person name="Egas C."/>
            <person name="Da Costa M.S."/>
        </authorList>
    </citation>
    <scope>NUCLEOTIDE SEQUENCE [LARGE SCALE GENOMIC DNA]</scope>
    <source>
        <strain evidence="3 4">S20-91</strain>
    </source>
</reference>
<dbReference type="InterPro" id="IPR036249">
    <property type="entry name" value="Thioredoxin-like_sf"/>
</dbReference>
<proteinExistence type="predicted"/>
<feature type="transmembrane region" description="Helical" evidence="1">
    <location>
        <begin position="162"/>
        <end position="183"/>
    </location>
</feature>
<evidence type="ECO:0000313" key="3">
    <source>
        <dbReference type="EMBL" id="PRC92042.1"/>
    </source>
</evidence>
<accession>A0A2S9GWE5</accession>
<evidence type="ECO:0000259" key="2">
    <source>
        <dbReference type="PROSITE" id="PS51352"/>
    </source>
</evidence>
<dbReference type="EMBL" id="PUGF01000016">
    <property type="protein sequence ID" value="PRC92042.1"/>
    <property type="molecule type" value="Genomic_DNA"/>
</dbReference>
<gene>
    <name evidence="3" type="ORF">S2091_3177</name>
</gene>
<dbReference type="InterPro" id="IPR013740">
    <property type="entry name" value="Redoxin"/>
</dbReference>
<dbReference type="Gene3D" id="3.40.30.10">
    <property type="entry name" value="Glutaredoxin"/>
    <property type="match status" value="1"/>
</dbReference>
<dbReference type="Pfam" id="PF08534">
    <property type="entry name" value="Redoxin"/>
    <property type="match status" value="1"/>
</dbReference>
<feature type="transmembrane region" description="Helical" evidence="1">
    <location>
        <begin position="6"/>
        <end position="28"/>
    </location>
</feature>
<dbReference type="PANTHER" id="PTHR42852">
    <property type="entry name" value="THIOL:DISULFIDE INTERCHANGE PROTEIN DSBE"/>
    <property type="match status" value="1"/>
</dbReference>
<feature type="transmembrane region" description="Helical" evidence="1">
    <location>
        <begin position="40"/>
        <end position="64"/>
    </location>
</feature>
<dbReference type="Pfam" id="PF17991">
    <property type="entry name" value="Thioredoxin_10"/>
    <property type="match status" value="1"/>
</dbReference>
<dbReference type="InterPro" id="IPR041017">
    <property type="entry name" value="Thioredoxin_10"/>
</dbReference>
<dbReference type="GO" id="GO:0016491">
    <property type="term" value="F:oxidoreductase activity"/>
    <property type="evidence" value="ECO:0007669"/>
    <property type="project" value="InterPro"/>
</dbReference>
<dbReference type="SUPFAM" id="SSF52833">
    <property type="entry name" value="Thioredoxin-like"/>
    <property type="match status" value="1"/>
</dbReference>
<keyword evidence="1" id="KW-1133">Transmembrane helix</keyword>
<evidence type="ECO:0000313" key="4">
    <source>
        <dbReference type="Proteomes" id="UP000237839"/>
    </source>
</evidence>
<feature type="domain" description="Thioredoxin" evidence="2">
    <location>
        <begin position="257"/>
        <end position="424"/>
    </location>
</feature>
<keyword evidence="1 3" id="KW-0812">Transmembrane</keyword>
<dbReference type="CDD" id="cd03012">
    <property type="entry name" value="TlpA_like_DipZ_like"/>
    <property type="match status" value="1"/>
</dbReference>
<dbReference type="PROSITE" id="PS51352">
    <property type="entry name" value="THIOREDOXIN_2"/>
    <property type="match status" value="1"/>
</dbReference>
<keyword evidence="4" id="KW-1185">Reference proteome</keyword>
<keyword evidence="1" id="KW-0472">Membrane</keyword>
<organism evidence="3 4">
    <name type="scientific">Solimicrobium silvestre</name>
    <dbReference type="NCBI Taxonomy" id="2099400"/>
    <lineage>
        <taxon>Bacteria</taxon>
        <taxon>Pseudomonadati</taxon>
        <taxon>Pseudomonadota</taxon>
        <taxon>Betaproteobacteria</taxon>
        <taxon>Burkholderiales</taxon>
        <taxon>Oxalobacteraceae</taxon>
        <taxon>Solimicrobium</taxon>
    </lineage>
</organism>
<dbReference type="InterPro" id="IPR050553">
    <property type="entry name" value="Thioredoxin_ResA/DsbE_sf"/>
</dbReference>
<protein>
    <submittedName>
        <fullName evidence="3">Cytochrome C biogenesis protein transmembrane region</fullName>
    </submittedName>
</protein>
<dbReference type="AlphaFoldDB" id="A0A2S9GWE5"/>
<comment type="caution">
    <text evidence="3">The sequence shown here is derived from an EMBL/GenBank/DDBJ whole genome shotgun (WGS) entry which is preliminary data.</text>
</comment>
<dbReference type="OrthoDB" id="9811352at2"/>